<sequence>MAPQFPTVVLSREVDDGFFRNPVSTLQRRDKGNSKEIQIVVIVLGGIALTIILFFFLRHFYFRYNNRKHVYQQAGNDDDHPNTLQINRNSQGGSQSSATATATETRSQTTSDTSTAGVDRNTSVRSVMTLPVYRPKATDNEQVLGREGERDGIDVVVEMRTAEEEEALRDEEMEALYQIRAARRRQIAEREERRRQRQQAREANDAVALRELREQTRGSAGRNTSEIEDLRGEHDRIRGTRQRAVSSVSYADVGIARADGTRVRANSTESTERVGLLSDTASIAADSHSLFRRRDRSASATLSIDTSLTAHGRPDSPGVLTTGGSGTGGSYSLTSANRTRSRSRASSAATTPRIPTPSPGTTPHAGSPPEIIEPEDADMGGMGMPPPGYDEVSLDDFTPMHSRRNSDVSRPVSPYPDPPPDYPGRTSVERRNHQNRLSTHMEAPSPASGSPQVPQIVIEPSSARP</sequence>
<reference evidence="1 2" key="1">
    <citation type="journal article" date="2021" name="Nat. Commun.">
        <title>Genetic determinants of endophytism in the Arabidopsis root mycobiome.</title>
        <authorList>
            <person name="Mesny F."/>
            <person name="Miyauchi S."/>
            <person name="Thiergart T."/>
            <person name="Pickel B."/>
            <person name="Atanasova L."/>
            <person name="Karlsson M."/>
            <person name="Huettel B."/>
            <person name="Barry K.W."/>
            <person name="Haridas S."/>
            <person name="Chen C."/>
            <person name="Bauer D."/>
            <person name="Andreopoulos W."/>
            <person name="Pangilinan J."/>
            <person name="LaButti K."/>
            <person name="Riley R."/>
            <person name="Lipzen A."/>
            <person name="Clum A."/>
            <person name="Drula E."/>
            <person name="Henrissat B."/>
            <person name="Kohler A."/>
            <person name="Grigoriev I.V."/>
            <person name="Martin F.M."/>
            <person name="Hacquard S."/>
        </authorList>
    </citation>
    <scope>NUCLEOTIDE SEQUENCE [LARGE SCALE GENOMIC DNA]</scope>
    <source>
        <strain evidence="1 2">MPI-SDFR-AT-0079</strain>
    </source>
</reference>
<comment type="caution">
    <text evidence="1">The sequence shown here is derived from an EMBL/GenBank/DDBJ whole genome shotgun (WGS) entry which is preliminary data.</text>
</comment>
<proteinExistence type="predicted"/>
<accession>A0ACB7PQJ5</accession>
<organism evidence="1 2">
    <name type="scientific">Chaetomium tenue</name>
    <dbReference type="NCBI Taxonomy" id="1854479"/>
    <lineage>
        <taxon>Eukaryota</taxon>
        <taxon>Fungi</taxon>
        <taxon>Dikarya</taxon>
        <taxon>Ascomycota</taxon>
        <taxon>Pezizomycotina</taxon>
        <taxon>Sordariomycetes</taxon>
        <taxon>Sordariomycetidae</taxon>
        <taxon>Sordariales</taxon>
        <taxon>Chaetomiaceae</taxon>
        <taxon>Chaetomium</taxon>
    </lineage>
</organism>
<dbReference type="EMBL" id="JAGIZQ010000001">
    <property type="protein sequence ID" value="KAH6650552.1"/>
    <property type="molecule type" value="Genomic_DNA"/>
</dbReference>
<evidence type="ECO:0000313" key="1">
    <source>
        <dbReference type="EMBL" id="KAH6650552.1"/>
    </source>
</evidence>
<evidence type="ECO:0000313" key="2">
    <source>
        <dbReference type="Proteomes" id="UP000724584"/>
    </source>
</evidence>
<keyword evidence="2" id="KW-1185">Reference proteome</keyword>
<protein>
    <submittedName>
        <fullName evidence="1">Uncharacterized protein</fullName>
    </submittedName>
</protein>
<dbReference type="Proteomes" id="UP000724584">
    <property type="component" value="Unassembled WGS sequence"/>
</dbReference>
<gene>
    <name evidence="1" type="ORF">F5144DRAFT_50103</name>
</gene>
<name>A0ACB7PQJ5_9PEZI</name>